<evidence type="ECO:0000256" key="1">
    <source>
        <dbReference type="SAM" id="MobiDB-lite"/>
    </source>
</evidence>
<dbReference type="SUPFAM" id="SSF74788">
    <property type="entry name" value="Cullin repeat-like"/>
    <property type="match status" value="1"/>
</dbReference>
<reference evidence="2 3" key="1">
    <citation type="submission" date="2024-02" db="EMBL/GenBank/DDBJ databases">
        <title>A draft genome for the cacao thread blight pathogen Marasmius crinis-equi.</title>
        <authorList>
            <person name="Cohen S.P."/>
            <person name="Baruah I.K."/>
            <person name="Amoako-Attah I."/>
            <person name="Bukari Y."/>
            <person name="Meinhardt L.W."/>
            <person name="Bailey B.A."/>
        </authorList>
    </citation>
    <scope>NUCLEOTIDE SEQUENCE [LARGE SCALE GENOMIC DNA]</scope>
    <source>
        <strain evidence="2 3">GH-76</strain>
    </source>
</reference>
<accession>A0ABR3F0H0</accession>
<evidence type="ECO:0000313" key="2">
    <source>
        <dbReference type="EMBL" id="KAL0568682.1"/>
    </source>
</evidence>
<feature type="non-terminal residue" evidence="2">
    <location>
        <position position="1"/>
    </location>
</feature>
<feature type="region of interest" description="Disordered" evidence="1">
    <location>
        <begin position="189"/>
        <end position="219"/>
    </location>
</feature>
<dbReference type="Proteomes" id="UP001465976">
    <property type="component" value="Unassembled WGS sequence"/>
</dbReference>
<comment type="caution">
    <text evidence="2">The sequence shown here is derived from an EMBL/GenBank/DDBJ whole genome shotgun (WGS) entry which is preliminary data.</text>
</comment>
<protein>
    <submittedName>
        <fullName evidence="2">Uncharacterized protein</fullName>
    </submittedName>
</protein>
<evidence type="ECO:0000313" key="3">
    <source>
        <dbReference type="Proteomes" id="UP001465976"/>
    </source>
</evidence>
<dbReference type="InterPro" id="IPR016159">
    <property type="entry name" value="Cullin_repeat-like_dom_sf"/>
</dbReference>
<sequence>ITSQGVPYALTPSRKASSSSALDTTSSTTSADLYDLLDKYFADTARELLISAPQDSDLIHYMISRFNRYSAGADAASGLLHYVNRRYRERTLEEDRDWLSFGDTFEHVVKGFKLTDTMEEIARKIKEKRIAELRKWGYVEGAEGEGVVSLAEAKACAEAASPVDRIVRISSLAHRRFRTEFVEPLLAVPKGSRKKKNRKGGGTGTASASESGPPGSNGRLARVVKELLKSEGGDEEERYQSAMQLAKMLKKVGVDHPLRKNLEGFVASRKTSSRSSHRCARIAQLETEQPLEDFEAFRVLRETKVEVEGEVEGGSGWDLDGLSWRKRSLDVTNNTAEDDSTIRVPKGNVSLLPISESPPLQAPSDSLSRSYFPKKATVRILASGTRRQKDKEKSSQGRLSGLRKQRRAARSALLTTIEPQEAIAFPSSPDLHKEDMEATIKLPIAKRKCRPSAPALFPPSPPPAPVMGPRVRRPALSTDKPPNALIMSRRTRANTLGSMLVLVRREESEKDATIKQRKLSRPPLRRANSCSSIITHRGWDRAYTFINISGGPPTLLGSRTV</sequence>
<feature type="region of interest" description="Disordered" evidence="1">
    <location>
        <begin position="382"/>
        <end position="407"/>
    </location>
</feature>
<dbReference type="EMBL" id="JBAHYK010001280">
    <property type="protein sequence ID" value="KAL0568682.1"/>
    <property type="molecule type" value="Genomic_DNA"/>
</dbReference>
<organism evidence="2 3">
    <name type="scientific">Marasmius crinis-equi</name>
    <dbReference type="NCBI Taxonomy" id="585013"/>
    <lineage>
        <taxon>Eukaryota</taxon>
        <taxon>Fungi</taxon>
        <taxon>Dikarya</taxon>
        <taxon>Basidiomycota</taxon>
        <taxon>Agaricomycotina</taxon>
        <taxon>Agaricomycetes</taxon>
        <taxon>Agaricomycetidae</taxon>
        <taxon>Agaricales</taxon>
        <taxon>Marasmiineae</taxon>
        <taxon>Marasmiaceae</taxon>
        <taxon>Marasmius</taxon>
    </lineage>
</organism>
<name>A0ABR3F0H0_9AGAR</name>
<proteinExistence type="predicted"/>
<dbReference type="Gene3D" id="1.20.1310.10">
    <property type="entry name" value="Cullin Repeats"/>
    <property type="match status" value="1"/>
</dbReference>
<keyword evidence="3" id="KW-1185">Reference proteome</keyword>
<gene>
    <name evidence="2" type="ORF">V5O48_013301</name>
</gene>